<feature type="transmembrane region" description="Helical" evidence="1">
    <location>
        <begin position="45"/>
        <end position="66"/>
    </location>
</feature>
<name>A0A0C1RV83_9BACT</name>
<keyword evidence="4" id="KW-1185">Reference proteome</keyword>
<dbReference type="EMBL" id="JQNX01000003">
    <property type="protein sequence ID" value="KIE58856.1"/>
    <property type="molecule type" value="Genomic_DNA"/>
</dbReference>
<dbReference type="Proteomes" id="UP000315925">
    <property type="component" value="Chromosome"/>
</dbReference>
<accession>A0A0C1RV83</accession>
<keyword evidence="1" id="KW-0812">Transmembrane</keyword>
<gene>
    <name evidence="2" type="ORF">A946_05480</name>
    <name evidence="3" type="ORF">kam1_470</name>
</gene>
<dbReference type="KEGG" id="mkc:kam1_470"/>
<organism evidence="3 5">
    <name type="scientific">Methylacidiphilum kamchatkense Kam1</name>
    <dbReference type="NCBI Taxonomy" id="1202785"/>
    <lineage>
        <taxon>Bacteria</taxon>
        <taxon>Pseudomonadati</taxon>
        <taxon>Verrucomicrobiota</taxon>
        <taxon>Methylacidiphilae</taxon>
        <taxon>Methylacidiphilales</taxon>
        <taxon>Methylacidiphilaceae</taxon>
        <taxon>Methylacidiphilum (ex Ratnadevi et al. 2023)</taxon>
    </lineage>
</organism>
<evidence type="ECO:0000313" key="5">
    <source>
        <dbReference type="Proteomes" id="UP000315925"/>
    </source>
</evidence>
<reference evidence="2 4" key="1">
    <citation type="submission" date="2014-08" db="EMBL/GenBank/DDBJ databases">
        <title>Methylacidiphilum kamchatkense strain Kam1 draft genome sequence.</title>
        <authorList>
            <person name="Birkeland N.-K."/>
            <person name="Erikstad H.A."/>
        </authorList>
    </citation>
    <scope>NUCLEOTIDE SEQUENCE [LARGE SCALE GENOMIC DNA]</scope>
    <source>
        <strain evidence="2 4">Kam1</strain>
    </source>
</reference>
<reference evidence="5" key="3">
    <citation type="submission" date="2019-03" db="EMBL/GenBank/DDBJ databases">
        <title>Complete genome of Methylacidiphilum kamchatkense Kam1.</title>
        <authorList>
            <person name="Kruse T."/>
            <person name="Murarilal Ratnadevi C."/>
            <person name="Erikstad H.-A."/>
            <person name="Birkeland N.-K."/>
        </authorList>
    </citation>
    <scope>NUCLEOTIDE SEQUENCE [LARGE SCALE GENOMIC DNA]</scope>
    <source>
        <strain evidence="5">kam1</strain>
    </source>
</reference>
<evidence type="ECO:0000313" key="2">
    <source>
        <dbReference type="EMBL" id="KIE58856.1"/>
    </source>
</evidence>
<sequence>MDNSEDIWERIRKESPFDKPDPYFLERFKARLRSEKIQNEKRRQLITFLASFCFVLILSASLLAVGKICMQSWIRNQVFNSLEVTVESMVGDLNLLSLEKPDMIVSNASEELWTEDIFSF</sequence>
<keyword evidence="1" id="KW-0472">Membrane</keyword>
<dbReference type="AlphaFoldDB" id="A0A0C1RV83"/>
<protein>
    <submittedName>
        <fullName evidence="3">Uncharacterized protein</fullName>
    </submittedName>
</protein>
<dbReference type="Proteomes" id="UP000031594">
    <property type="component" value="Unassembled WGS sequence"/>
</dbReference>
<evidence type="ECO:0000313" key="4">
    <source>
        <dbReference type="Proteomes" id="UP000031594"/>
    </source>
</evidence>
<dbReference type="STRING" id="1202785.A946_05480"/>
<proteinExistence type="predicted"/>
<evidence type="ECO:0000256" key="1">
    <source>
        <dbReference type="SAM" id="Phobius"/>
    </source>
</evidence>
<evidence type="ECO:0000313" key="3">
    <source>
        <dbReference type="EMBL" id="QDQ41721.1"/>
    </source>
</evidence>
<dbReference type="EMBL" id="CP037899">
    <property type="protein sequence ID" value="QDQ41721.1"/>
    <property type="molecule type" value="Genomic_DNA"/>
</dbReference>
<reference evidence="3" key="2">
    <citation type="journal article" date="2019" name="BMC Genomics">
        <title>Complete genome sequence analysis of the thermoacidophilic verrucomicrobial methanotroph 'Candidatus Methylacidiphilum kamchatkense' strain Kam1 and comparison with its closest relatives.</title>
        <authorList>
            <person name="Kruse T."/>
            <person name="Ratnadevi C.M."/>
            <person name="Erikstad H.A."/>
            <person name="Birkeland N.K."/>
        </authorList>
    </citation>
    <scope>NUCLEOTIDE SEQUENCE</scope>
    <source>
        <strain evidence="3">Kam1</strain>
    </source>
</reference>
<dbReference type="RefSeq" id="WP_039721303.1">
    <property type="nucleotide sequence ID" value="NZ_CP037899.1"/>
</dbReference>
<dbReference type="OrthoDB" id="196701at2"/>
<keyword evidence="1" id="KW-1133">Transmembrane helix</keyword>